<gene>
    <name evidence="2" type="ORF">BJ554DRAFT_818</name>
</gene>
<accession>A0A8H7ZT36</accession>
<dbReference type="AlphaFoldDB" id="A0A8H7ZT36"/>
<reference evidence="2 3" key="1">
    <citation type="journal article" name="Sci. Rep.">
        <title>Genome-scale phylogenetic analyses confirm Olpidium as the closest living zoosporic fungus to the non-flagellated, terrestrial fungi.</title>
        <authorList>
            <person name="Chang Y."/>
            <person name="Rochon D."/>
            <person name="Sekimoto S."/>
            <person name="Wang Y."/>
            <person name="Chovatia M."/>
            <person name="Sandor L."/>
            <person name="Salamov A."/>
            <person name="Grigoriev I.V."/>
            <person name="Stajich J.E."/>
            <person name="Spatafora J.W."/>
        </authorList>
    </citation>
    <scope>NUCLEOTIDE SEQUENCE [LARGE SCALE GENOMIC DNA]</scope>
    <source>
        <strain evidence="2">S191</strain>
    </source>
</reference>
<keyword evidence="3" id="KW-1185">Reference proteome</keyword>
<sequence length="100" mass="11441">KRKNKKKNPAISPRGRRDFASAPAFGRDRHACAQKKEITDNVLNITLPYFLCKVLLQLLSAREIGGMSISPGYKTLLHTSSLAHLFQGVWKVEEWIVRWH</sequence>
<evidence type="ECO:0000313" key="2">
    <source>
        <dbReference type="EMBL" id="KAG5458877.1"/>
    </source>
</evidence>
<proteinExistence type="predicted"/>
<evidence type="ECO:0000313" key="3">
    <source>
        <dbReference type="Proteomes" id="UP000673691"/>
    </source>
</evidence>
<dbReference type="EMBL" id="JAEFCI010007772">
    <property type="protein sequence ID" value="KAG5458877.1"/>
    <property type="molecule type" value="Genomic_DNA"/>
</dbReference>
<dbReference type="Proteomes" id="UP000673691">
    <property type="component" value="Unassembled WGS sequence"/>
</dbReference>
<comment type="caution">
    <text evidence="2">The sequence shown here is derived from an EMBL/GenBank/DDBJ whole genome shotgun (WGS) entry which is preliminary data.</text>
</comment>
<feature type="region of interest" description="Disordered" evidence="1">
    <location>
        <begin position="1"/>
        <end position="23"/>
    </location>
</feature>
<protein>
    <submittedName>
        <fullName evidence="2">Uncharacterized protein</fullName>
    </submittedName>
</protein>
<organism evidence="2 3">
    <name type="scientific">Olpidium bornovanus</name>
    <dbReference type="NCBI Taxonomy" id="278681"/>
    <lineage>
        <taxon>Eukaryota</taxon>
        <taxon>Fungi</taxon>
        <taxon>Fungi incertae sedis</taxon>
        <taxon>Olpidiomycota</taxon>
        <taxon>Olpidiomycotina</taxon>
        <taxon>Olpidiomycetes</taxon>
        <taxon>Olpidiales</taxon>
        <taxon>Olpidiaceae</taxon>
        <taxon>Olpidium</taxon>
    </lineage>
</organism>
<feature type="non-terminal residue" evidence="2">
    <location>
        <position position="1"/>
    </location>
</feature>
<name>A0A8H7ZT36_9FUNG</name>
<evidence type="ECO:0000256" key="1">
    <source>
        <dbReference type="SAM" id="MobiDB-lite"/>
    </source>
</evidence>